<dbReference type="RefSeq" id="WP_077279639.1">
    <property type="nucleotide sequence ID" value="NZ_MVBK01000082.1"/>
</dbReference>
<evidence type="ECO:0000256" key="5">
    <source>
        <dbReference type="PIRNR" id="PIRNR006276"/>
    </source>
</evidence>
<dbReference type="InterPro" id="IPR006016">
    <property type="entry name" value="UspA"/>
</dbReference>
<comment type="similarity">
    <text evidence="2 5">Belongs to the universal stress protein A family.</text>
</comment>
<evidence type="ECO:0000259" key="6">
    <source>
        <dbReference type="Pfam" id="PF00582"/>
    </source>
</evidence>
<dbReference type="PANTHER" id="PTHR46268:SF23">
    <property type="entry name" value="UNIVERSAL STRESS PROTEIN A-RELATED"/>
    <property type="match status" value="1"/>
</dbReference>
<evidence type="ECO:0000313" key="7">
    <source>
        <dbReference type="EMBL" id="OOG22936.1"/>
    </source>
</evidence>
<keyword evidence="8" id="KW-1185">Reference proteome</keyword>
<reference evidence="7 8" key="1">
    <citation type="submission" date="2017-02" db="EMBL/GenBank/DDBJ databases">
        <title>Genomic diversity within the haloalkaliphilic genus Thioalkalivibrio.</title>
        <authorList>
            <person name="Ahn A.-C."/>
            <person name="Meier-Kolthoff J."/>
            <person name="Overmars L."/>
            <person name="Richter M."/>
            <person name="Woyke T."/>
            <person name="Sorokin D.Y."/>
            <person name="Muyzer G."/>
        </authorList>
    </citation>
    <scope>NUCLEOTIDE SEQUENCE [LARGE SCALE GENOMIC DNA]</scope>
    <source>
        <strain evidence="7 8">ALJD</strain>
    </source>
</reference>
<dbReference type="InterPro" id="IPR006015">
    <property type="entry name" value="Universal_stress_UspA"/>
</dbReference>
<dbReference type="InterPro" id="IPR014729">
    <property type="entry name" value="Rossmann-like_a/b/a_fold"/>
</dbReference>
<dbReference type="CDD" id="cd00293">
    <property type="entry name" value="USP-like"/>
    <property type="match status" value="1"/>
</dbReference>
<evidence type="ECO:0000313" key="8">
    <source>
        <dbReference type="Proteomes" id="UP000189462"/>
    </source>
</evidence>
<organism evidence="7 8">
    <name type="scientific">Thioalkalivibrio denitrificans</name>
    <dbReference type="NCBI Taxonomy" id="108003"/>
    <lineage>
        <taxon>Bacteria</taxon>
        <taxon>Pseudomonadati</taxon>
        <taxon>Pseudomonadota</taxon>
        <taxon>Gammaproteobacteria</taxon>
        <taxon>Chromatiales</taxon>
        <taxon>Ectothiorhodospiraceae</taxon>
        <taxon>Thioalkalivibrio</taxon>
    </lineage>
</organism>
<name>A0A1V3NDR6_9GAMM</name>
<keyword evidence="4 5" id="KW-0963">Cytoplasm</keyword>
<dbReference type="SUPFAM" id="SSF52402">
    <property type="entry name" value="Adenine nucleotide alpha hydrolases-like"/>
    <property type="match status" value="1"/>
</dbReference>
<comment type="caution">
    <text evidence="7">The sequence shown here is derived from an EMBL/GenBank/DDBJ whole genome shotgun (WGS) entry which is preliminary data.</text>
</comment>
<dbReference type="PRINTS" id="PR01438">
    <property type="entry name" value="UNVRSLSTRESS"/>
</dbReference>
<gene>
    <name evidence="7" type="ORF">B1C78_13205</name>
</gene>
<sequence>MKPGYRHLLVCVDLSATAAAVLSRARTLASPGACRMTVLHVVEHRPLPDLDYGLGTLPGLEMDLDTALDSARSRLDALFSGLATDAAERRVVAGIPHLEINRLAEELDVDLVVLGSSTRTGLGRLLGSTAHSVLNHAPCDVLAVRVSAPETGADDT</sequence>
<evidence type="ECO:0000256" key="2">
    <source>
        <dbReference type="ARBA" id="ARBA00008791"/>
    </source>
</evidence>
<dbReference type="Gene3D" id="3.40.50.620">
    <property type="entry name" value="HUPs"/>
    <property type="match status" value="1"/>
</dbReference>
<comment type="subunit">
    <text evidence="3">Homodimer.</text>
</comment>
<evidence type="ECO:0000256" key="3">
    <source>
        <dbReference type="ARBA" id="ARBA00011738"/>
    </source>
</evidence>
<dbReference type="OrthoDB" id="9792500at2"/>
<evidence type="ECO:0000256" key="4">
    <source>
        <dbReference type="ARBA" id="ARBA00022490"/>
    </source>
</evidence>
<proteinExistence type="inferred from homology"/>
<accession>A0A1V3NDR6</accession>
<dbReference type="Proteomes" id="UP000189462">
    <property type="component" value="Unassembled WGS sequence"/>
</dbReference>
<dbReference type="PIRSF" id="PIRSF006276">
    <property type="entry name" value="UspA"/>
    <property type="match status" value="1"/>
</dbReference>
<dbReference type="EMBL" id="MVBK01000082">
    <property type="protein sequence ID" value="OOG22936.1"/>
    <property type="molecule type" value="Genomic_DNA"/>
</dbReference>
<dbReference type="AlphaFoldDB" id="A0A1V3NDR6"/>
<feature type="domain" description="UspA" evidence="6">
    <location>
        <begin position="5"/>
        <end position="145"/>
    </location>
</feature>
<evidence type="ECO:0000256" key="1">
    <source>
        <dbReference type="ARBA" id="ARBA00004496"/>
    </source>
</evidence>
<dbReference type="STRING" id="108003.B1C78_13205"/>
<comment type="subcellular location">
    <subcellularLocation>
        <location evidence="1 5">Cytoplasm</location>
    </subcellularLocation>
</comment>
<dbReference type="Pfam" id="PF00582">
    <property type="entry name" value="Usp"/>
    <property type="match status" value="1"/>
</dbReference>
<dbReference type="PANTHER" id="PTHR46268">
    <property type="entry name" value="STRESS RESPONSE PROTEIN NHAX"/>
    <property type="match status" value="1"/>
</dbReference>
<protein>
    <recommendedName>
        <fullName evidence="5">Universal stress protein</fullName>
    </recommendedName>
</protein>
<dbReference type="GO" id="GO:0005737">
    <property type="term" value="C:cytoplasm"/>
    <property type="evidence" value="ECO:0007669"/>
    <property type="project" value="UniProtKB-SubCell"/>
</dbReference>